<protein>
    <submittedName>
        <fullName evidence="2">Uncharacterized protein</fullName>
    </submittedName>
</protein>
<dbReference type="EMBL" id="FYEH01000010">
    <property type="protein sequence ID" value="SNB73328.1"/>
    <property type="molecule type" value="Genomic_DNA"/>
</dbReference>
<evidence type="ECO:0000313" key="2">
    <source>
        <dbReference type="EMBL" id="SNB73328.1"/>
    </source>
</evidence>
<evidence type="ECO:0000313" key="3">
    <source>
        <dbReference type="Proteomes" id="UP000197065"/>
    </source>
</evidence>
<proteinExistence type="predicted"/>
<sequence length="210" mass="23174">MSGLAGPMPKTIRPAAADGPADSCRARPGDDRPRLLHHREERHGRSHAARGMMPVQQRLVAIHLAAQTFVRRMMIKLDSASAFARRRYLRPGLEMRAHEGGDEEERAPLTLLGTPNRRARRIQGPLPTVGKTHILARDRNGRGRLRITLAPPLSRPFAGPTSCAGPRLERLASAARRWLACPADAELEVDARADRRQGRLCHLDVLGTLA</sequence>
<keyword evidence="3" id="KW-1185">Reference proteome</keyword>
<feature type="region of interest" description="Disordered" evidence="1">
    <location>
        <begin position="1"/>
        <end position="48"/>
    </location>
</feature>
<organism evidence="2 3">
    <name type="scientific">Arboricoccus pini</name>
    <dbReference type="NCBI Taxonomy" id="1963835"/>
    <lineage>
        <taxon>Bacteria</taxon>
        <taxon>Pseudomonadati</taxon>
        <taxon>Pseudomonadota</taxon>
        <taxon>Alphaproteobacteria</taxon>
        <taxon>Geminicoccales</taxon>
        <taxon>Geminicoccaceae</taxon>
        <taxon>Arboricoccus</taxon>
    </lineage>
</organism>
<name>A0A212RLH8_9PROT</name>
<evidence type="ECO:0000256" key="1">
    <source>
        <dbReference type="SAM" id="MobiDB-lite"/>
    </source>
</evidence>
<dbReference type="Proteomes" id="UP000197065">
    <property type="component" value="Unassembled WGS sequence"/>
</dbReference>
<gene>
    <name evidence="2" type="ORF">SAMN07250955_110113</name>
</gene>
<feature type="compositionally biased region" description="Basic and acidic residues" evidence="1">
    <location>
        <begin position="24"/>
        <end position="43"/>
    </location>
</feature>
<dbReference type="AlphaFoldDB" id="A0A212RLH8"/>
<accession>A0A212RLH8</accession>
<reference evidence="2 3" key="1">
    <citation type="submission" date="2017-06" db="EMBL/GenBank/DDBJ databases">
        <authorList>
            <person name="Kim H.J."/>
            <person name="Triplett B.A."/>
        </authorList>
    </citation>
    <scope>NUCLEOTIDE SEQUENCE [LARGE SCALE GENOMIC DNA]</scope>
    <source>
        <strain evidence="2 3">B29T1</strain>
    </source>
</reference>